<dbReference type="SUPFAM" id="SSF69754">
    <property type="entry name" value="Ribosome binding protein Y (YfiA homologue)"/>
    <property type="match status" value="1"/>
</dbReference>
<gene>
    <name evidence="2" type="ORF">IB75_12975</name>
</gene>
<organism evidence="2 3">
    <name type="scientific">Nitrosococcus oceani C-27</name>
    <dbReference type="NCBI Taxonomy" id="314279"/>
    <lineage>
        <taxon>Bacteria</taxon>
        <taxon>Pseudomonadati</taxon>
        <taxon>Pseudomonadota</taxon>
        <taxon>Gammaproteobacteria</taxon>
        <taxon>Chromatiales</taxon>
        <taxon>Chromatiaceae</taxon>
        <taxon>Nitrosococcus</taxon>
    </lineage>
</organism>
<dbReference type="OrthoDB" id="9782252at2"/>
<dbReference type="PROSITE" id="PS51857">
    <property type="entry name" value="CSD_2"/>
    <property type="match status" value="1"/>
</dbReference>
<dbReference type="InterPro" id="IPR036567">
    <property type="entry name" value="RHF-like"/>
</dbReference>
<dbReference type="Pfam" id="PF00313">
    <property type="entry name" value="CSD"/>
    <property type="match status" value="1"/>
</dbReference>
<keyword evidence="2" id="KW-0689">Ribosomal protein</keyword>
<reference evidence="2 3" key="1">
    <citation type="submission" date="2014-07" db="EMBL/GenBank/DDBJ databases">
        <title>Comparative analysis of Nitrosococcus oceani genome inventories of strains from Pacific and Atlantic gyres.</title>
        <authorList>
            <person name="Lim C.K."/>
            <person name="Wang L."/>
            <person name="Sayavedra-Soto L.A."/>
            <person name="Klotz M.G."/>
        </authorList>
    </citation>
    <scope>NUCLEOTIDE SEQUENCE [LARGE SCALE GENOMIC DNA]</scope>
    <source>
        <strain evidence="2 3">C-27</strain>
    </source>
</reference>
<sequence>MQLPIQISFRHMEPSLAVEDKIRKKAAKLEQFHDRIMGCRVVVEAPHQHHHQGKLYHVRIDLTVPGGELVVSREHHGKQAHQDVYVAIRDAFNAAQRQLESHIQRQRGHVKYHEPPPSGRISVLVPEQDYGKIETIDGREIYFHKNSILNGGFKELKVGNEVHFIEEEGDLGPQASTVHIKN</sequence>
<dbReference type="SUPFAM" id="SSF50249">
    <property type="entry name" value="Nucleic acid-binding proteins"/>
    <property type="match status" value="1"/>
</dbReference>
<dbReference type="Gene3D" id="3.30.160.100">
    <property type="entry name" value="Ribosome hibernation promotion factor-like"/>
    <property type="match status" value="1"/>
</dbReference>
<feature type="domain" description="CSD" evidence="1">
    <location>
        <begin position="116"/>
        <end position="180"/>
    </location>
</feature>
<dbReference type="Gene3D" id="2.40.50.140">
    <property type="entry name" value="Nucleic acid-binding proteins"/>
    <property type="match status" value="1"/>
</dbReference>
<evidence type="ECO:0000313" key="3">
    <source>
        <dbReference type="Proteomes" id="UP000028839"/>
    </source>
</evidence>
<proteinExistence type="predicted"/>
<dbReference type="InterPro" id="IPR003489">
    <property type="entry name" value="RHF/RaiA"/>
</dbReference>
<protein>
    <submittedName>
        <fullName evidence="2">30S ribosomal protein S30</fullName>
    </submittedName>
</protein>
<dbReference type="HOGENOM" id="CLU_127074_0_0_6"/>
<dbReference type="InterPro" id="IPR012340">
    <property type="entry name" value="NA-bd_OB-fold"/>
</dbReference>
<dbReference type="InterPro" id="IPR002059">
    <property type="entry name" value="CSP_DNA-bd"/>
</dbReference>
<evidence type="ECO:0000313" key="2">
    <source>
        <dbReference type="EMBL" id="KFI18693.1"/>
    </source>
</evidence>
<dbReference type="EMBL" id="JPGN01000075">
    <property type="protein sequence ID" value="KFI18693.1"/>
    <property type="molecule type" value="Genomic_DNA"/>
</dbReference>
<dbReference type="Proteomes" id="UP000028839">
    <property type="component" value="Unassembled WGS sequence"/>
</dbReference>
<dbReference type="GO" id="GO:0005840">
    <property type="term" value="C:ribosome"/>
    <property type="evidence" value="ECO:0007669"/>
    <property type="project" value="UniProtKB-KW"/>
</dbReference>
<dbReference type="AlphaFoldDB" id="A0A0E2YZC7"/>
<accession>A0A0E2YZC7</accession>
<comment type="caution">
    <text evidence="2">The sequence shown here is derived from an EMBL/GenBank/DDBJ whole genome shotgun (WGS) entry which is preliminary data.</text>
</comment>
<dbReference type="GO" id="GO:0003676">
    <property type="term" value="F:nucleic acid binding"/>
    <property type="evidence" value="ECO:0007669"/>
    <property type="project" value="InterPro"/>
</dbReference>
<dbReference type="CDD" id="cd00552">
    <property type="entry name" value="RaiA"/>
    <property type="match status" value="1"/>
</dbReference>
<dbReference type="Pfam" id="PF02482">
    <property type="entry name" value="Ribosomal_S30AE"/>
    <property type="match status" value="1"/>
</dbReference>
<evidence type="ECO:0000259" key="1">
    <source>
        <dbReference type="PROSITE" id="PS51857"/>
    </source>
</evidence>
<name>A0A0E2YZC7_9GAMM</name>
<keyword evidence="2" id="KW-0687">Ribonucleoprotein</keyword>